<keyword evidence="10" id="KW-0325">Glycoprotein</keyword>
<comment type="catalytic activity">
    <reaction evidence="1">
        <text>4 hydroquinone + O2 = 4 benzosemiquinone + 2 H2O</text>
        <dbReference type="Rhea" id="RHEA:11276"/>
        <dbReference type="ChEBI" id="CHEBI:15377"/>
        <dbReference type="ChEBI" id="CHEBI:15379"/>
        <dbReference type="ChEBI" id="CHEBI:17594"/>
        <dbReference type="ChEBI" id="CHEBI:17977"/>
        <dbReference type="EC" id="1.10.3.2"/>
    </reaction>
</comment>
<evidence type="ECO:0000256" key="9">
    <source>
        <dbReference type="ARBA" id="ARBA00023157"/>
    </source>
</evidence>
<keyword evidence="11" id="KW-0439">Lignin degradation</keyword>
<protein>
    <recommendedName>
        <fullName evidence="4">laccase</fullName>
        <ecNumber evidence="4">1.10.3.2</ecNumber>
    </recommendedName>
</protein>
<dbReference type="GO" id="GO:0046274">
    <property type="term" value="P:lignin catabolic process"/>
    <property type="evidence" value="ECO:0007669"/>
    <property type="project" value="UniProtKB-KW"/>
</dbReference>
<evidence type="ECO:0000313" key="16">
    <source>
        <dbReference type="Proteomes" id="UP001175000"/>
    </source>
</evidence>
<evidence type="ECO:0000256" key="2">
    <source>
        <dbReference type="ARBA" id="ARBA00001935"/>
    </source>
</evidence>
<dbReference type="Pfam" id="PF07731">
    <property type="entry name" value="Cu-oxidase_2"/>
    <property type="match status" value="1"/>
</dbReference>
<dbReference type="FunFam" id="2.60.40.420:FF:000046">
    <property type="entry name" value="Multicopper oxidase"/>
    <property type="match status" value="1"/>
</dbReference>
<sequence>MGTKNRLQRAFLSAEYLVCPEVLCCACVPAWYQQSVKMRSWIALACLTQAIILSDVTSASLLRRQEAEVEATVEAAVERKSCNTPNNRACWTEGFDINTDWEIKTPFTGVTRTYTLTLTEVDDYVGADGRVKEKAMLINDQFPGPVITADWGDRLNITVVNKLRHNGTSIHWHGIRHLNNNIHDGVSGVTECPIPPNGSKTYSFLATQYGTSWYHSHYSSQYANGVAGSILIRGPASLPYDIDLGVFPISDWYYGSADNIFAQVNDPTNPFIPGAPGSPPPSSNIFINGTNINPNGTGGAYAEVVFTPGKRHLLRLINPSVDNAVTVSIVGHAMTVIANDFVPVNAYTAKSLFLGVGARYDVTIDASQPVGNYWFNVTFSNTRACGASNNPFPAAIIKYAGAEDSNPKDPGVPPQEYFCVDQTEFVPIVPRTVPRSQFTGADNQTLAVTLSVDAAASKVFWKVNDSAIDVNWEKPTLEFVEQGNTSYPARENVITIPDSSEWSFWLVQNLSPIPHPMHLHGHDFFILGRSPAAENPLAPGSGPTFFNKDTDIGALKFDNPPRRDATMLPGFGWLSVAFKNDNPGAWLFHCHVAWHVGQGLSVLFVEKPSEIPKVMDLGQLKQNCDAWREYEPNNPFPKPDSGL</sequence>
<keyword evidence="8" id="KW-0186">Copper</keyword>
<dbReference type="PANTHER" id="PTHR11709">
    <property type="entry name" value="MULTI-COPPER OXIDASE"/>
    <property type="match status" value="1"/>
</dbReference>
<feature type="domain" description="Plastocyanin-like" evidence="13">
    <location>
        <begin position="479"/>
        <end position="609"/>
    </location>
</feature>
<evidence type="ECO:0000256" key="1">
    <source>
        <dbReference type="ARBA" id="ARBA00000349"/>
    </source>
</evidence>
<keyword evidence="5" id="KW-0479">Metal-binding</keyword>
<dbReference type="EMBL" id="JAULSU010000005">
    <property type="protein sequence ID" value="KAK0616835.1"/>
    <property type="molecule type" value="Genomic_DNA"/>
</dbReference>
<evidence type="ECO:0000256" key="6">
    <source>
        <dbReference type="ARBA" id="ARBA00022729"/>
    </source>
</evidence>
<keyword evidence="7" id="KW-0560">Oxidoreductase</keyword>
<evidence type="ECO:0000256" key="3">
    <source>
        <dbReference type="ARBA" id="ARBA00010609"/>
    </source>
</evidence>
<dbReference type="GO" id="GO:0005507">
    <property type="term" value="F:copper ion binding"/>
    <property type="evidence" value="ECO:0007669"/>
    <property type="project" value="InterPro"/>
</dbReference>
<evidence type="ECO:0000256" key="10">
    <source>
        <dbReference type="ARBA" id="ARBA00023180"/>
    </source>
</evidence>
<dbReference type="EC" id="1.10.3.2" evidence="4"/>
<evidence type="ECO:0000259" key="13">
    <source>
        <dbReference type="Pfam" id="PF07731"/>
    </source>
</evidence>
<gene>
    <name evidence="15" type="ORF">B0T14DRAFT_523904</name>
</gene>
<evidence type="ECO:0000256" key="8">
    <source>
        <dbReference type="ARBA" id="ARBA00023008"/>
    </source>
</evidence>
<organism evidence="15 16">
    <name type="scientific">Immersiella caudata</name>
    <dbReference type="NCBI Taxonomy" id="314043"/>
    <lineage>
        <taxon>Eukaryota</taxon>
        <taxon>Fungi</taxon>
        <taxon>Dikarya</taxon>
        <taxon>Ascomycota</taxon>
        <taxon>Pezizomycotina</taxon>
        <taxon>Sordariomycetes</taxon>
        <taxon>Sordariomycetidae</taxon>
        <taxon>Sordariales</taxon>
        <taxon>Lasiosphaeriaceae</taxon>
        <taxon>Immersiella</taxon>
    </lineage>
</organism>
<evidence type="ECO:0000256" key="5">
    <source>
        <dbReference type="ARBA" id="ARBA00022723"/>
    </source>
</evidence>
<reference evidence="15" key="1">
    <citation type="submission" date="2023-06" db="EMBL/GenBank/DDBJ databases">
        <title>Genome-scale phylogeny and comparative genomics of the fungal order Sordariales.</title>
        <authorList>
            <consortium name="Lawrence Berkeley National Laboratory"/>
            <person name="Hensen N."/>
            <person name="Bonometti L."/>
            <person name="Westerberg I."/>
            <person name="Brannstrom I.O."/>
            <person name="Guillou S."/>
            <person name="Cros-Aarteil S."/>
            <person name="Calhoun S."/>
            <person name="Haridas S."/>
            <person name="Kuo A."/>
            <person name="Mondo S."/>
            <person name="Pangilinan J."/>
            <person name="Riley R."/>
            <person name="Labutti K."/>
            <person name="Andreopoulos B."/>
            <person name="Lipzen A."/>
            <person name="Chen C."/>
            <person name="Yanf M."/>
            <person name="Daum C."/>
            <person name="Ng V."/>
            <person name="Clum A."/>
            <person name="Steindorff A."/>
            <person name="Ohm R."/>
            <person name="Martin F."/>
            <person name="Silar P."/>
            <person name="Natvig D."/>
            <person name="Lalanne C."/>
            <person name="Gautier V."/>
            <person name="Ament-Velasquez S.L."/>
            <person name="Kruys A."/>
            <person name="Hutchinson M.I."/>
            <person name="Powell A.J."/>
            <person name="Barry K."/>
            <person name="Miller A.N."/>
            <person name="Grigoriev I.V."/>
            <person name="Debuchy R."/>
            <person name="Gladieux P."/>
            <person name="Thoren M.H."/>
            <person name="Johannesson H."/>
        </authorList>
    </citation>
    <scope>NUCLEOTIDE SEQUENCE</scope>
    <source>
        <strain evidence="15">CBS 606.72</strain>
    </source>
</reference>
<accession>A0AA40BX51</accession>
<evidence type="ECO:0000313" key="15">
    <source>
        <dbReference type="EMBL" id="KAK0616835.1"/>
    </source>
</evidence>
<comment type="cofactor">
    <cofactor evidence="2">
        <name>Cu cation</name>
        <dbReference type="ChEBI" id="CHEBI:23378"/>
    </cofactor>
</comment>
<dbReference type="FunFam" id="2.60.40.420:FF:000045">
    <property type="entry name" value="Laccase 2"/>
    <property type="match status" value="1"/>
</dbReference>
<keyword evidence="6" id="KW-0732">Signal</keyword>
<dbReference type="Pfam" id="PF07732">
    <property type="entry name" value="Cu-oxidase_3"/>
    <property type="match status" value="1"/>
</dbReference>
<comment type="caution">
    <text evidence="15">The sequence shown here is derived from an EMBL/GenBank/DDBJ whole genome shotgun (WGS) entry which is preliminary data.</text>
</comment>
<feature type="domain" description="Plastocyanin-like" evidence="12">
    <location>
        <begin position="246"/>
        <end position="402"/>
    </location>
</feature>
<keyword evidence="16" id="KW-1185">Reference proteome</keyword>
<dbReference type="InterPro" id="IPR001117">
    <property type="entry name" value="Cu-oxidase_2nd"/>
</dbReference>
<evidence type="ECO:0000256" key="7">
    <source>
        <dbReference type="ARBA" id="ARBA00023002"/>
    </source>
</evidence>
<dbReference type="InterPro" id="IPR008972">
    <property type="entry name" value="Cupredoxin"/>
</dbReference>
<feature type="domain" description="Plastocyanin-like" evidence="14">
    <location>
        <begin position="127"/>
        <end position="236"/>
    </location>
</feature>
<dbReference type="Gene3D" id="2.60.40.420">
    <property type="entry name" value="Cupredoxins - blue copper proteins"/>
    <property type="match status" value="3"/>
</dbReference>
<name>A0AA40BX51_9PEZI</name>
<comment type="similarity">
    <text evidence="3">Belongs to the multicopper oxidase family.</text>
</comment>
<dbReference type="GO" id="GO:0052716">
    <property type="term" value="F:hydroquinone:oxygen oxidoreductase activity"/>
    <property type="evidence" value="ECO:0007669"/>
    <property type="project" value="UniProtKB-EC"/>
</dbReference>
<dbReference type="AlphaFoldDB" id="A0AA40BX51"/>
<dbReference type="InterPro" id="IPR011706">
    <property type="entry name" value="Cu-oxidase_C"/>
</dbReference>
<dbReference type="InterPro" id="IPR002355">
    <property type="entry name" value="Cu_oxidase_Cu_BS"/>
</dbReference>
<dbReference type="PANTHER" id="PTHR11709:SF87">
    <property type="entry name" value="LACCASE"/>
    <property type="match status" value="1"/>
</dbReference>
<evidence type="ECO:0000259" key="12">
    <source>
        <dbReference type="Pfam" id="PF00394"/>
    </source>
</evidence>
<evidence type="ECO:0000259" key="14">
    <source>
        <dbReference type="Pfam" id="PF07732"/>
    </source>
</evidence>
<dbReference type="InterPro" id="IPR045087">
    <property type="entry name" value="Cu-oxidase_fam"/>
</dbReference>
<dbReference type="FunFam" id="2.60.40.420:FF:000021">
    <property type="entry name" value="Extracellular dihydrogeodin oxidase/laccase"/>
    <property type="match status" value="1"/>
</dbReference>
<dbReference type="CDD" id="cd13854">
    <property type="entry name" value="CuRO_1_MaLCC_like"/>
    <property type="match status" value="1"/>
</dbReference>
<dbReference type="CDD" id="cd13901">
    <property type="entry name" value="CuRO_3_MaLCC_like"/>
    <property type="match status" value="1"/>
</dbReference>
<evidence type="ECO:0000256" key="4">
    <source>
        <dbReference type="ARBA" id="ARBA00012297"/>
    </source>
</evidence>
<dbReference type="InterPro" id="IPR033138">
    <property type="entry name" value="Cu_oxidase_CS"/>
</dbReference>
<dbReference type="PROSITE" id="PS00079">
    <property type="entry name" value="MULTICOPPER_OXIDASE1"/>
    <property type="match status" value="1"/>
</dbReference>
<dbReference type="Proteomes" id="UP001175000">
    <property type="component" value="Unassembled WGS sequence"/>
</dbReference>
<keyword evidence="9" id="KW-1015">Disulfide bond</keyword>
<proteinExistence type="inferred from homology"/>
<dbReference type="SUPFAM" id="SSF49503">
    <property type="entry name" value="Cupredoxins"/>
    <property type="match status" value="3"/>
</dbReference>
<dbReference type="InterPro" id="IPR011707">
    <property type="entry name" value="Cu-oxidase-like_N"/>
</dbReference>
<dbReference type="Pfam" id="PF00394">
    <property type="entry name" value="Cu-oxidase"/>
    <property type="match status" value="1"/>
</dbReference>
<evidence type="ECO:0000256" key="11">
    <source>
        <dbReference type="ARBA" id="ARBA00023185"/>
    </source>
</evidence>
<dbReference type="PROSITE" id="PS00080">
    <property type="entry name" value="MULTICOPPER_OXIDASE2"/>
    <property type="match status" value="1"/>
</dbReference>